<evidence type="ECO:0000259" key="5">
    <source>
        <dbReference type="PROSITE" id="PS51007"/>
    </source>
</evidence>
<protein>
    <recommendedName>
        <fullName evidence="5">Cytochrome c domain-containing protein</fullName>
    </recommendedName>
</protein>
<sequence>MRYRWWQRRLVGLPVLTVGLLCAWGIAAIVRSARPARQRVPQRGEVVFLRERCYACHTINGQGVAARGEWVELTQFRDRSVAELVAFLRDKQGRPSGDRSIMPSYAHLPDDDLLALAQFIRRLTPRSKMPPIWQGEPKRPAWHQREDFVLTHGKDMERDPDLCWQCHKRWDGKDLGLRFCQGCHQTRLPNSHLRPEWLKVHVTLARDERGLPHKGEPYWVRRHRVCMACHTDAISTPLSCNGCHHALWHRDERGDLARWITVTHGVKWHRWRPTCDRCHTEQPQECDSCHGTIMPHPSNWLRRARHQASAVDDAHERDGAANPHLCMKCHALQRGDDGDGRAKRVVCDDCHWRRREVWRRIFGTRPDDHTDDWRRQHAVTARGQEGRCQLCHHGPQGLVGTDSCFHCHQTEMPHPPDWTLRRHGFFTQQRGKRTCFAMCHQPDHCTRCHLPEEVAQMR</sequence>
<accession>A0A2H5XDN9</accession>
<evidence type="ECO:0000256" key="4">
    <source>
        <dbReference type="PROSITE-ProRule" id="PRU00433"/>
    </source>
</evidence>
<dbReference type="InterPro" id="IPR036909">
    <property type="entry name" value="Cyt_c-like_dom_sf"/>
</dbReference>
<evidence type="ECO:0000313" key="7">
    <source>
        <dbReference type="Proteomes" id="UP000236173"/>
    </source>
</evidence>
<dbReference type="Gene3D" id="3.90.10.10">
    <property type="entry name" value="Cytochrome C3"/>
    <property type="match status" value="1"/>
</dbReference>
<dbReference type="Proteomes" id="UP000236173">
    <property type="component" value="Unassembled WGS sequence"/>
</dbReference>
<dbReference type="SUPFAM" id="SSF46626">
    <property type="entry name" value="Cytochrome c"/>
    <property type="match status" value="1"/>
</dbReference>
<evidence type="ECO:0000256" key="2">
    <source>
        <dbReference type="ARBA" id="ARBA00022723"/>
    </source>
</evidence>
<proteinExistence type="predicted"/>
<keyword evidence="3 4" id="KW-0408">Iron</keyword>
<evidence type="ECO:0000256" key="3">
    <source>
        <dbReference type="ARBA" id="ARBA00023004"/>
    </source>
</evidence>
<dbReference type="InterPro" id="IPR009056">
    <property type="entry name" value="Cyt_c-like_dom"/>
</dbReference>
<organism evidence="6 7">
    <name type="scientific">Candidatus Fervidibacter japonicus</name>
    <dbReference type="NCBI Taxonomy" id="2035412"/>
    <lineage>
        <taxon>Bacteria</taxon>
        <taxon>Candidatus Fervidibacterota</taxon>
        <taxon>Candidatus Fervidibacter</taxon>
    </lineage>
</organism>
<dbReference type="AlphaFoldDB" id="A0A2H5XDN9"/>
<reference evidence="7" key="1">
    <citation type="submission" date="2017-09" db="EMBL/GenBank/DDBJ databases">
        <title>Metaegenomics of thermophilic ammonia-oxidizing enrichment culture.</title>
        <authorList>
            <person name="Kato S."/>
            <person name="Suzuki K."/>
        </authorList>
    </citation>
    <scope>NUCLEOTIDE SEQUENCE [LARGE SCALE GENOMIC DNA]</scope>
</reference>
<feature type="domain" description="Cytochrome c" evidence="5">
    <location>
        <begin position="39"/>
        <end position="124"/>
    </location>
</feature>
<dbReference type="Gene3D" id="1.10.760.10">
    <property type="entry name" value="Cytochrome c-like domain"/>
    <property type="match status" value="1"/>
</dbReference>
<comment type="caution">
    <text evidence="6">The sequence shown here is derived from an EMBL/GenBank/DDBJ whole genome shotgun (WGS) entry which is preliminary data.</text>
</comment>
<dbReference type="InterPro" id="IPR036280">
    <property type="entry name" value="Multihaem_cyt_sf"/>
</dbReference>
<keyword evidence="2 4" id="KW-0479">Metal-binding</keyword>
<dbReference type="PROSITE" id="PS51007">
    <property type="entry name" value="CYTC"/>
    <property type="match status" value="1"/>
</dbReference>
<dbReference type="GO" id="GO:0009055">
    <property type="term" value="F:electron transfer activity"/>
    <property type="evidence" value="ECO:0007669"/>
    <property type="project" value="InterPro"/>
</dbReference>
<dbReference type="EMBL" id="BEHT01000024">
    <property type="protein sequence ID" value="GBC99292.1"/>
    <property type="molecule type" value="Genomic_DNA"/>
</dbReference>
<gene>
    <name evidence="6" type="ORF">HRbin17_01814</name>
</gene>
<dbReference type="GO" id="GO:0046872">
    <property type="term" value="F:metal ion binding"/>
    <property type="evidence" value="ECO:0007669"/>
    <property type="project" value="UniProtKB-KW"/>
</dbReference>
<dbReference type="GO" id="GO:0020037">
    <property type="term" value="F:heme binding"/>
    <property type="evidence" value="ECO:0007669"/>
    <property type="project" value="InterPro"/>
</dbReference>
<keyword evidence="1 4" id="KW-0349">Heme</keyword>
<evidence type="ECO:0000313" key="6">
    <source>
        <dbReference type="EMBL" id="GBC99292.1"/>
    </source>
</evidence>
<dbReference type="SUPFAM" id="SSF48695">
    <property type="entry name" value="Multiheme cytochromes"/>
    <property type="match status" value="2"/>
</dbReference>
<dbReference type="Pfam" id="PF00034">
    <property type="entry name" value="Cytochrom_C"/>
    <property type="match status" value="1"/>
</dbReference>
<name>A0A2H5XDN9_9BACT</name>
<dbReference type="PROSITE" id="PS50152">
    <property type="entry name" value="25A_SYNTH_3"/>
    <property type="match status" value="1"/>
</dbReference>
<evidence type="ECO:0000256" key="1">
    <source>
        <dbReference type="ARBA" id="ARBA00022617"/>
    </source>
</evidence>